<evidence type="ECO:0000313" key="4">
    <source>
        <dbReference type="Proteomes" id="UP000063063"/>
    </source>
</evidence>
<feature type="domain" description="RESC9 middle region" evidence="2">
    <location>
        <begin position="494"/>
        <end position="619"/>
    </location>
</feature>
<dbReference type="RefSeq" id="XP_010702274.1">
    <property type="nucleotide sequence ID" value="XM_010703972.1"/>
</dbReference>
<protein>
    <submittedName>
        <fullName evidence="3">Mitochondrial RNA binding complex 1 subunit, putative</fullName>
    </submittedName>
</protein>
<organism evidence="3 4">
    <name type="scientific">Leishmania panamensis</name>
    <dbReference type="NCBI Taxonomy" id="5679"/>
    <lineage>
        <taxon>Eukaryota</taxon>
        <taxon>Discoba</taxon>
        <taxon>Euglenozoa</taxon>
        <taxon>Kinetoplastea</taxon>
        <taxon>Metakinetoplastina</taxon>
        <taxon>Trypanosomatida</taxon>
        <taxon>Trypanosomatidae</taxon>
        <taxon>Leishmaniinae</taxon>
        <taxon>Leishmania</taxon>
        <taxon>Leishmania guyanensis species complex</taxon>
    </lineage>
</organism>
<dbReference type="InterPro" id="IPR058797">
    <property type="entry name" value="RESC9_N"/>
</dbReference>
<sequence>MENPKLNALISRCRKPILTAAEDVTQTAAALLDLTPYLDARGTRTCLVPLKKLVRHNPETLQAALDRVDVSPEVARDGRRFAAVSRVIPSSKSAVATALWSRVVSTTTRALQASVWAPSDLRVIIHHIHRFSAYDTAFVECAARYAGAAIPCASADDLPALVSIVTSLPELAAHPTRLLDAAGDRAAALAESLTPGAVGHICGQLNRKLWTNTNAVIAFQEEAGRCAEKGDTFTAVQLMCFVARHKPALISDEAVVWLMERITGEELDVRSLENLCSAVVHLPFAVRTALRQELLEFVAFLSLQARELLQQVPAAQGGLSGCDDADAIQHFVSHVLELNVMLRTYPDLQWPPELLAVADACAVSVEPLQEVLLSAESSPVGLMVRLLEAPTSECKRVGLGMLREAANQCQSFPTLQTFRFLLLMGDHGLQDAGTSRYLRDQFAKTASDVPPVQLSVALRCLGVATAVGSTAGAAVRGTSGAGEPRAIVEDAAGDADVDDELERERLDAFLQFCVEVSRKHLSQGAPLRCVLATTESLHRLGCRDTAFFADVAAYIAAKRAVASAEKESADTATAVCVALGEDLLREYPETHAFLLDVAHRGVKGESAMPPTQWMNLHDPSNTLTPLTEQQQESCAIVEEMVRTRSDDVDALVRLAEKYAELLPFARPDDHKYFFGVCEEKVLKQDKLLKKCLDAIVDCGVLSRLSAQTIASILHSLAAIRFEYFASVKRFMSSISDEQWLLMEAAPLVQILTGMDKLSLRIPAVLHRIGGRLTEICRFLTPLDTAQAIHALQALGHNDAVLLAKLATHAAALARRFDELSMAVLFSTPSIHRLMSTPEVAQPLLLQASAKIQSPHQREKISAWVRRSGLPRELIDECTRRLQVMSRDAGPSEVRLRLT</sequence>
<dbReference type="VEuPathDB" id="TriTrypDB:LPAL13_330025300"/>
<name>A0A088RZN5_LEIPA</name>
<dbReference type="Proteomes" id="UP000063063">
    <property type="component" value="Chromosome 33"/>
</dbReference>
<proteinExistence type="predicted"/>
<keyword evidence="4" id="KW-1185">Reference proteome</keyword>
<dbReference type="InterPro" id="IPR058798">
    <property type="entry name" value="RESC9_M"/>
</dbReference>
<dbReference type="VEuPathDB" id="TriTrypDB:LPMP_331820"/>
<gene>
    <name evidence="3" type="ORF">LPMP_331820</name>
</gene>
<dbReference type="AlphaFoldDB" id="A0A088RZN5"/>
<dbReference type="GeneID" id="22578335"/>
<evidence type="ECO:0000313" key="3">
    <source>
        <dbReference type="EMBL" id="AIO01474.1"/>
    </source>
</evidence>
<dbReference type="Pfam" id="PF26228">
    <property type="entry name" value="RESC9_N"/>
    <property type="match status" value="1"/>
</dbReference>
<evidence type="ECO:0000259" key="1">
    <source>
        <dbReference type="Pfam" id="PF26228"/>
    </source>
</evidence>
<dbReference type="CDD" id="cd23737">
    <property type="entry name" value="RESC9"/>
    <property type="match status" value="1"/>
</dbReference>
<dbReference type="Pfam" id="PF26229">
    <property type="entry name" value="RESC9_M"/>
    <property type="match status" value="1"/>
</dbReference>
<feature type="domain" description="RESC9 N-terminal region" evidence="1">
    <location>
        <begin position="3"/>
        <end position="463"/>
    </location>
</feature>
<dbReference type="KEGG" id="lpan:LPMP_331820"/>
<dbReference type="eggNOG" id="ENOG502RNTE">
    <property type="taxonomic scope" value="Eukaryota"/>
</dbReference>
<evidence type="ECO:0000259" key="2">
    <source>
        <dbReference type="Pfam" id="PF26229"/>
    </source>
</evidence>
<reference evidence="3 4" key="1">
    <citation type="journal article" date="2015" name="Sci. Rep.">
        <title>The genome of Leishmania panamensis: insights into genomics of the L. (Viannia) subgenus.</title>
        <authorList>
            <person name="Llanes A."/>
            <person name="Restrepo C.M."/>
            <person name="Vecchio G.D."/>
            <person name="Anguizola F.J."/>
            <person name="Lleonart R."/>
        </authorList>
    </citation>
    <scope>NUCLEOTIDE SEQUENCE [LARGE SCALE GENOMIC DNA]</scope>
    <source>
        <strain evidence="3 4">MHOM/PA/94/PSC-1</strain>
    </source>
</reference>
<accession>A0A088RZN5</accession>
<dbReference type="OrthoDB" id="271374at2759"/>
<dbReference type="EMBL" id="CP009402">
    <property type="protein sequence ID" value="AIO01474.1"/>
    <property type="molecule type" value="Genomic_DNA"/>
</dbReference>